<dbReference type="SUPFAM" id="SSF158472">
    <property type="entry name" value="HAMP domain-like"/>
    <property type="match status" value="1"/>
</dbReference>
<feature type="transmembrane region" description="Helical" evidence="11">
    <location>
        <begin position="20"/>
        <end position="40"/>
    </location>
</feature>
<dbReference type="InterPro" id="IPR036890">
    <property type="entry name" value="HATPase_C_sf"/>
</dbReference>
<dbReference type="SUPFAM" id="SSF47384">
    <property type="entry name" value="Homodimeric domain of signal transducing histidine kinase"/>
    <property type="match status" value="1"/>
</dbReference>
<dbReference type="InterPro" id="IPR003594">
    <property type="entry name" value="HATPase_dom"/>
</dbReference>
<sequence length="377" mass="39997">MIVKRAVAHLRGLRGRFTLLAVLLTAAVSVVLLVLAWLLVRDAAATVPQLPPGTKVRVDDALVDASALTAHLQQQAQNKVVVAGIIAFGCVVLAAGILAWALTTRVLRPLAEITATARRLSAESLHERIGPLRPRDELARLAETIDEMLDRLAHAFDSQRRFVANASHELRTPLTVIRTELDVTLSDPDADEAEYRRMAEVVRAAAQRAERLVSALLLLAKTDAAGVSAREPVDLAAVVRSAWEAVRPEAEERGLRVDMAIAPAPTMGDPALLERVAGNLLENAVRHNVDGGWITVHTTADATSAQLVVRSSGRTVDPASVPELFQPFHRGAGRVARSGAGLGLSIVRAAVEAHGGTVRAEPVDGGGLAVTVIVPST</sequence>
<dbReference type="InterPro" id="IPR004358">
    <property type="entry name" value="Sig_transdc_His_kin-like_C"/>
</dbReference>
<gene>
    <name evidence="14" type="ORF">DIU77_008240</name>
</gene>
<keyword evidence="7 14" id="KW-0418">Kinase</keyword>
<dbReference type="InterPro" id="IPR003661">
    <property type="entry name" value="HisK_dim/P_dom"/>
</dbReference>
<evidence type="ECO:0000256" key="3">
    <source>
        <dbReference type="ARBA" id="ARBA00012438"/>
    </source>
</evidence>
<dbReference type="FunFam" id="1.10.287.130:FF:000001">
    <property type="entry name" value="Two-component sensor histidine kinase"/>
    <property type="match status" value="1"/>
</dbReference>
<dbReference type="InterPro" id="IPR050428">
    <property type="entry name" value="TCS_sensor_his_kinase"/>
</dbReference>
<dbReference type="CDD" id="cd00075">
    <property type="entry name" value="HATPase"/>
    <property type="match status" value="1"/>
</dbReference>
<evidence type="ECO:0000256" key="10">
    <source>
        <dbReference type="ARBA" id="ARBA00023136"/>
    </source>
</evidence>
<organism evidence="14 15">
    <name type="scientific">Thermocrispum agreste</name>
    <dbReference type="NCBI Taxonomy" id="37925"/>
    <lineage>
        <taxon>Bacteria</taxon>
        <taxon>Bacillati</taxon>
        <taxon>Actinomycetota</taxon>
        <taxon>Actinomycetes</taxon>
        <taxon>Pseudonocardiales</taxon>
        <taxon>Pseudonocardiaceae</taxon>
        <taxon>Thermocrispum</taxon>
    </lineage>
</organism>
<evidence type="ECO:0000313" key="14">
    <source>
        <dbReference type="EMBL" id="MFO7192217.1"/>
    </source>
</evidence>
<keyword evidence="4" id="KW-0597">Phosphoprotein</keyword>
<dbReference type="InterPro" id="IPR005467">
    <property type="entry name" value="His_kinase_dom"/>
</dbReference>
<dbReference type="EC" id="2.7.13.3" evidence="3"/>
<keyword evidence="6 11" id="KW-0812">Transmembrane</keyword>
<feature type="transmembrane region" description="Helical" evidence="11">
    <location>
        <begin position="80"/>
        <end position="102"/>
    </location>
</feature>
<reference evidence="14 15" key="1">
    <citation type="journal article" date="2021" name="BMC Genomics">
        <title>Genome-resolved metagenome and metatranscriptome analyses of thermophilic composting reveal key bacterial players and their metabolic interactions.</title>
        <authorList>
            <person name="Braga L.P.P."/>
            <person name="Pereira R.V."/>
            <person name="Martins L.F."/>
            <person name="Moura L.M.S."/>
            <person name="Sanchez F.B."/>
            <person name="Patane J.S.L."/>
            <person name="da Silva A.M."/>
            <person name="Setubal J.C."/>
        </authorList>
    </citation>
    <scope>NUCLEOTIDE SEQUENCE [LARGE SCALE GENOMIC DNA]</scope>
    <source>
        <strain evidence="14">ZC4RG45</strain>
    </source>
</reference>
<dbReference type="SMART" id="SM00304">
    <property type="entry name" value="HAMP"/>
    <property type="match status" value="1"/>
</dbReference>
<comment type="catalytic activity">
    <reaction evidence="1">
        <text>ATP + protein L-histidine = ADP + protein N-phospho-L-histidine.</text>
        <dbReference type="EC" id="2.7.13.3"/>
    </reaction>
</comment>
<keyword evidence="5" id="KW-0808">Transferase</keyword>
<comment type="subcellular location">
    <subcellularLocation>
        <location evidence="2">Cell membrane</location>
    </subcellularLocation>
</comment>
<protein>
    <recommendedName>
        <fullName evidence="3">histidine kinase</fullName>
        <ecNumber evidence="3">2.7.13.3</ecNumber>
    </recommendedName>
</protein>
<feature type="domain" description="HAMP" evidence="13">
    <location>
        <begin position="104"/>
        <end position="157"/>
    </location>
</feature>
<dbReference type="CDD" id="cd06225">
    <property type="entry name" value="HAMP"/>
    <property type="match status" value="1"/>
</dbReference>
<dbReference type="InterPro" id="IPR036097">
    <property type="entry name" value="HisK_dim/P_sf"/>
</dbReference>
<dbReference type="SMART" id="SM00388">
    <property type="entry name" value="HisKA"/>
    <property type="match status" value="1"/>
</dbReference>
<evidence type="ECO:0000256" key="6">
    <source>
        <dbReference type="ARBA" id="ARBA00022692"/>
    </source>
</evidence>
<dbReference type="Gene3D" id="1.10.287.130">
    <property type="match status" value="1"/>
</dbReference>
<evidence type="ECO:0000256" key="11">
    <source>
        <dbReference type="SAM" id="Phobius"/>
    </source>
</evidence>
<dbReference type="PROSITE" id="PS50109">
    <property type="entry name" value="HIS_KIN"/>
    <property type="match status" value="1"/>
</dbReference>
<dbReference type="PRINTS" id="PR00344">
    <property type="entry name" value="BCTRLSENSOR"/>
</dbReference>
<dbReference type="PANTHER" id="PTHR45436">
    <property type="entry name" value="SENSOR HISTIDINE KINASE YKOH"/>
    <property type="match status" value="1"/>
</dbReference>
<evidence type="ECO:0000256" key="9">
    <source>
        <dbReference type="ARBA" id="ARBA00023012"/>
    </source>
</evidence>
<dbReference type="CDD" id="cd00082">
    <property type="entry name" value="HisKA"/>
    <property type="match status" value="1"/>
</dbReference>
<dbReference type="Pfam" id="PF00512">
    <property type="entry name" value="HisKA"/>
    <property type="match status" value="1"/>
</dbReference>
<dbReference type="Pfam" id="PF02518">
    <property type="entry name" value="HATPase_c"/>
    <property type="match status" value="1"/>
</dbReference>
<accession>A0ABD6FDT2</accession>
<feature type="domain" description="Histidine kinase" evidence="12">
    <location>
        <begin position="165"/>
        <end position="377"/>
    </location>
</feature>
<dbReference type="Proteomes" id="UP000249324">
    <property type="component" value="Unassembled WGS sequence"/>
</dbReference>
<evidence type="ECO:0000259" key="12">
    <source>
        <dbReference type="PROSITE" id="PS50109"/>
    </source>
</evidence>
<evidence type="ECO:0000256" key="4">
    <source>
        <dbReference type="ARBA" id="ARBA00022553"/>
    </source>
</evidence>
<name>A0ABD6FDT2_9PSEU</name>
<dbReference type="Gene3D" id="3.30.565.10">
    <property type="entry name" value="Histidine kinase-like ATPase, C-terminal domain"/>
    <property type="match status" value="1"/>
</dbReference>
<evidence type="ECO:0000256" key="7">
    <source>
        <dbReference type="ARBA" id="ARBA00022777"/>
    </source>
</evidence>
<keyword evidence="8 11" id="KW-1133">Transmembrane helix</keyword>
<dbReference type="InterPro" id="IPR003660">
    <property type="entry name" value="HAMP_dom"/>
</dbReference>
<evidence type="ECO:0000256" key="1">
    <source>
        <dbReference type="ARBA" id="ARBA00000085"/>
    </source>
</evidence>
<evidence type="ECO:0000259" key="13">
    <source>
        <dbReference type="PROSITE" id="PS50885"/>
    </source>
</evidence>
<proteinExistence type="predicted"/>
<dbReference type="PANTHER" id="PTHR45436:SF5">
    <property type="entry name" value="SENSOR HISTIDINE KINASE TRCS"/>
    <property type="match status" value="1"/>
</dbReference>
<evidence type="ECO:0000256" key="2">
    <source>
        <dbReference type="ARBA" id="ARBA00004236"/>
    </source>
</evidence>
<dbReference type="SMART" id="SM00387">
    <property type="entry name" value="HATPase_c"/>
    <property type="match status" value="1"/>
</dbReference>
<dbReference type="GO" id="GO:0005886">
    <property type="term" value="C:plasma membrane"/>
    <property type="evidence" value="ECO:0007669"/>
    <property type="project" value="UniProtKB-SubCell"/>
</dbReference>
<dbReference type="Gene3D" id="6.10.340.10">
    <property type="match status" value="1"/>
</dbReference>
<dbReference type="GO" id="GO:0000160">
    <property type="term" value="P:phosphorelay signal transduction system"/>
    <property type="evidence" value="ECO:0007669"/>
    <property type="project" value="UniProtKB-KW"/>
</dbReference>
<keyword evidence="9" id="KW-0902">Two-component regulatory system</keyword>
<keyword evidence="10 11" id="KW-0472">Membrane</keyword>
<comment type="caution">
    <text evidence="14">The sequence shown here is derived from an EMBL/GenBank/DDBJ whole genome shotgun (WGS) entry which is preliminary data.</text>
</comment>
<dbReference type="Pfam" id="PF00672">
    <property type="entry name" value="HAMP"/>
    <property type="match status" value="1"/>
</dbReference>
<dbReference type="EMBL" id="QGUI02000081">
    <property type="protein sequence ID" value="MFO7192217.1"/>
    <property type="molecule type" value="Genomic_DNA"/>
</dbReference>
<dbReference type="SUPFAM" id="SSF55874">
    <property type="entry name" value="ATPase domain of HSP90 chaperone/DNA topoisomerase II/histidine kinase"/>
    <property type="match status" value="1"/>
</dbReference>
<dbReference type="PROSITE" id="PS50885">
    <property type="entry name" value="HAMP"/>
    <property type="match status" value="1"/>
</dbReference>
<evidence type="ECO:0000256" key="8">
    <source>
        <dbReference type="ARBA" id="ARBA00022989"/>
    </source>
</evidence>
<evidence type="ECO:0000256" key="5">
    <source>
        <dbReference type="ARBA" id="ARBA00022679"/>
    </source>
</evidence>
<dbReference type="GO" id="GO:0004673">
    <property type="term" value="F:protein histidine kinase activity"/>
    <property type="evidence" value="ECO:0007669"/>
    <property type="project" value="UniProtKB-EC"/>
</dbReference>
<dbReference type="AlphaFoldDB" id="A0ABD6FDT2"/>
<evidence type="ECO:0000313" key="15">
    <source>
        <dbReference type="Proteomes" id="UP000249324"/>
    </source>
</evidence>